<name>A0ABY6DIY9_9NEIS</name>
<keyword evidence="1" id="KW-0812">Transmembrane</keyword>
<dbReference type="RefSeq" id="WP_263122867.1">
    <property type="nucleotide sequence ID" value="NZ_CP106753.1"/>
</dbReference>
<organism evidence="2 3">
    <name type="scientific">Chitiniphilus purpureus</name>
    <dbReference type="NCBI Taxonomy" id="2981137"/>
    <lineage>
        <taxon>Bacteria</taxon>
        <taxon>Pseudomonadati</taxon>
        <taxon>Pseudomonadota</taxon>
        <taxon>Betaproteobacteria</taxon>
        <taxon>Neisseriales</taxon>
        <taxon>Chitinibacteraceae</taxon>
        <taxon>Chitiniphilus</taxon>
    </lineage>
</organism>
<keyword evidence="3" id="KW-1185">Reference proteome</keyword>
<feature type="transmembrane region" description="Helical" evidence="1">
    <location>
        <begin position="42"/>
        <end position="58"/>
    </location>
</feature>
<dbReference type="Proteomes" id="UP001061302">
    <property type="component" value="Chromosome"/>
</dbReference>
<evidence type="ECO:0000313" key="3">
    <source>
        <dbReference type="Proteomes" id="UP001061302"/>
    </source>
</evidence>
<proteinExistence type="predicted"/>
<protein>
    <submittedName>
        <fullName evidence="2">DUF3325 domain-containing protein</fullName>
    </submittedName>
</protein>
<evidence type="ECO:0000313" key="2">
    <source>
        <dbReference type="EMBL" id="UXY13658.1"/>
    </source>
</evidence>
<gene>
    <name evidence="2" type="ORF">N8I74_10015</name>
</gene>
<feature type="transmembrane region" description="Helical" evidence="1">
    <location>
        <begin position="89"/>
        <end position="105"/>
    </location>
</feature>
<feature type="transmembrane region" description="Helical" evidence="1">
    <location>
        <begin position="65"/>
        <end position="83"/>
    </location>
</feature>
<keyword evidence="1" id="KW-1133">Transmembrane helix</keyword>
<sequence>MIVSFWLCYAAFSALCLSMDGHHREVFGRVPTRSRGQGLRLAGWLLLATSFAAALHDAGAPQGSVYWVGLLTASAGALVLLLTYAPRRVGLGAVLALAGAGIATLL</sequence>
<dbReference type="EMBL" id="CP106753">
    <property type="protein sequence ID" value="UXY13658.1"/>
    <property type="molecule type" value="Genomic_DNA"/>
</dbReference>
<reference evidence="2" key="1">
    <citation type="submission" date="2022-10" db="EMBL/GenBank/DDBJ databases">
        <title>Chitiniphilus purpureus sp. nov., a novel chitin-degrading bacterium isolated from crawfish pond sediment.</title>
        <authorList>
            <person name="Li K."/>
        </authorList>
    </citation>
    <scope>NUCLEOTIDE SEQUENCE</scope>
    <source>
        <strain evidence="2">CD1</strain>
    </source>
</reference>
<dbReference type="Pfam" id="PF11804">
    <property type="entry name" value="DUF3325"/>
    <property type="match status" value="1"/>
</dbReference>
<dbReference type="InterPro" id="IPR021762">
    <property type="entry name" value="DUF3325"/>
</dbReference>
<keyword evidence="1" id="KW-0472">Membrane</keyword>
<evidence type="ECO:0000256" key="1">
    <source>
        <dbReference type="SAM" id="Phobius"/>
    </source>
</evidence>
<accession>A0ABY6DIY9</accession>